<proteinExistence type="predicted"/>
<protein>
    <submittedName>
        <fullName evidence="10">Protocadherin gamma-C5</fullName>
    </submittedName>
</protein>
<keyword evidence="6" id="KW-0472">Membrane</keyword>
<dbReference type="GO" id="GO:0005509">
    <property type="term" value="F:calcium ion binding"/>
    <property type="evidence" value="ECO:0007669"/>
    <property type="project" value="UniProtKB-UniRule"/>
</dbReference>
<keyword evidence="3" id="KW-0677">Repeat</keyword>
<evidence type="ECO:0000256" key="7">
    <source>
        <dbReference type="ARBA" id="ARBA00023180"/>
    </source>
</evidence>
<evidence type="ECO:0000256" key="2">
    <source>
        <dbReference type="ARBA" id="ARBA00022692"/>
    </source>
</evidence>
<keyword evidence="2" id="KW-0812">Transmembrane</keyword>
<dbReference type="PANTHER" id="PTHR24028">
    <property type="entry name" value="CADHERIN-87A"/>
    <property type="match status" value="1"/>
</dbReference>
<evidence type="ECO:0000256" key="5">
    <source>
        <dbReference type="ARBA" id="ARBA00022989"/>
    </source>
</evidence>
<dbReference type="PROSITE" id="PS50268">
    <property type="entry name" value="CADHERIN_2"/>
    <property type="match status" value="2"/>
</dbReference>
<evidence type="ECO:0000256" key="4">
    <source>
        <dbReference type="ARBA" id="ARBA00022837"/>
    </source>
</evidence>
<dbReference type="AlphaFoldDB" id="A0A093EZS7"/>
<gene>
    <name evidence="10" type="ORF">N341_05198</name>
</gene>
<evidence type="ECO:0000259" key="9">
    <source>
        <dbReference type="PROSITE" id="PS50268"/>
    </source>
</evidence>
<dbReference type="InterPro" id="IPR020894">
    <property type="entry name" value="Cadherin_CS"/>
</dbReference>
<evidence type="ECO:0000256" key="1">
    <source>
        <dbReference type="ARBA" id="ARBA00004167"/>
    </source>
</evidence>
<dbReference type="Pfam" id="PF00028">
    <property type="entry name" value="Cadherin"/>
    <property type="match status" value="1"/>
</dbReference>
<dbReference type="GO" id="GO:0007156">
    <property type="term" value="P:homophilic cell adhesion via plasma membrane adhesion molecules"/>
    <property type="evidence" value="ECO:0007669"/>
    <property type="project" value="InterPro"/>
</dbReference>
<reference evidence="10 11" key="1">
    <citation type="submission" date="2014-04" db="EMBL/GenBank/DDBJ databases">
        <title>Genome evolution of avian class.</title>
        <authorList>
            <person name="Zhang G."/>
            <person name="Li C."/>
        </authorList>
    </citation>
    <scope>NUCLEOTIDE SEQUENCE [LARGE SCALE GENOMIC DNA]</scope>
    <source>
        <strain evidence="10">BGI_N341</strain>
    </source>
</reference>
<comment type="subcellular location">
    <subcellularLocation>
        <location evidence="1">Membrane</location>
        <topology evidence="1">Single-pass membrane protein</topology>
    </subcellularLocation>
</comment>
<feature type="domain" description="Cadherin" evidence="9">
    <location>
        <begin position="36"/>
        <end position="129"/>
    </location>
</feature>
<dbReference type="CDD" id="cd11304">
    <property type="entry name" value="Cadherin_repeat"/>
    <property type="match status" value="2"/>
</dbReference>
<evidence type="ECO:0000256" key="8">
    <source>
        <dbReference type="PROSITE-ProRule" id="PRU00043"/>
    </source>
</evidence>
<keyword evidence="7" id="KW-0325">Glycoprotein</keyword>
<sequence>ESPFYEIYVRAHDGGVPEMEGHCVLQVEVEDTNDNPPVVLLTSLPHPEKKKTVVGLFNTRDRDSGANGDVSLEISPDVPFAIRSLQNHFSLVTRESLDRESTPQYILELIAQDGGSPALTTTLTLLLNVS</sequence>
<dbReference type="PRINTS" id="PR00205">
    <property type="entry name" value="CADHERIN"/>
</dbReference>
<dbReference type="PANTHER" id="PTHR24028:SF349">
    <property type="entry name" value="PROTOCADHERIN GAMMA-C5"/>
    <property type="match status" value="1"/>
</dbReference>
<name>A0A093EZS7_TYTAL</name>
<evidence type="ECO:0000313" key="10">
    <source>
        <dbReference type="EMBL" id="KFV50852.1"/>
    </source>
</evidence>
<dbReference type="SUPFAM" id="SSF49313">
    <property type="entry name" value="Cadherin-like"/>
    <property type="match status" value="2"/>
</dbReference>
<evidence type="ECO:0000313" key="11">
    <source>
        <dbReference type="Proteomes" id="UP000054190"/>
    </source>
</evidence>
<dbReference type="InterPro" id="IPR050174">
    <property type="entry name" value="Protocadherin/Cadherin-CA"/>
</dbReference>
<dbReference type="SMART" id="SM00112">
    <property type="entry name" value="CA"/>
    <property type="match status" value="1"/>
</dbReference>
<dbReference type="EMBL" id="KK385532">
    <property type="protein sequence ID" value="KFV50852.1"/>
    <property type="molecule type" value="Genomic_DNA"/>
</dbReference>
<dbReference type="Gene3D" id="2.60.40.60">
    <property type="entry name" value="Cadherins"/>
    <property type="match status" value="2"/>
</dbReference>
<keyword evidence="5" id="KW-1133">Transmembrane helix</keyword>
<dbReference type="PROSITE" id="PS00232">
    <property type="entry name" value="CADHERIN_1"/>
    <property type="match status" value="1"/>
</dbReference>
<dbReference type="InterPro" id="IPR002126">
    <property type="entry name" value="Cadherin-like_dom"/>
</dbReference>
<dbReference type="InterPro" id="IPR015919">
    <property type="entry name" value="Cadherin-like_sf"/>
</dbReference>
<keyword evidence="4 8" id="KW-0106">Calcium</keyword>
<feature type="non-terminal residue" evidence="10">
    <location>
        <position position="130"/>
    </location>
</feature>
<evidence type="ECO:0000256" key="3">
    <source>
        <dbReference type="ARBA" id="ARBA00022737"/>
    </source>
</evidence>
<feature type="non-terminal residue" evidence="10">
    <location>
        <position position="1"/>
    </location>
</feature>
<dbReference type="GO" id="GO:0005886">
    <property type="term" value="C:plasma membrane"/>
    <property type="evidence" value="ECO:0007669"/>
    <property type="project" value="InterPro"/>
</dbReference>
<dbReference type="Proteomes" id="UP000054190">
    <property type="component" value="Unassembled WGS sequence"/>
</dbReference>
<keyword evidence="11" id="KW-1185">Reference proteome</keyword>
<organism evidence="10 11">
    <name type="scientific">Tyto alba</name>
    <name type="common">Barn owl</name>
    <dbReference type="NCBI Taxonomy" id="56313"/>
    <lineage>
        <taxon>Eukaryota</taxon>
        <taxon>Metazoa</taxon>
        <taxon>Chordata</taxon>
        <taxon>Craniata</taxon>
        <taxon>Vertebrata</taxon>
        <taxon>Euteleostomi</taxon>
        <taxon>Archelosauria</taxon>
        <taxon>Archosauria</taxon>
        <taxon>Dinosauria</taxon>
        <taxon>Saurischia</taxon>
        <taxon>Theropoda</taxon>
        <taxon>Coelurosauria</taxon>
        <taxon>Aves</taxon>
        <taxon>Neognathae</taxon>
        <taxon>Neoaves</taxon>
        <taxon>Telluraves</taxon>
        <taxon>Strigiformes</taxon>
        <taxon>Tytonidae</taxon>
        <taxon>Tyto</taxon>
    </lineage>
</organism>
<feature type="domain" description="Cadherin" evidence="9">
    <location>
        <begin position="5"/>
        <end position="39"/>
    </location>
</feature>
<evidence type="ECO:0000256" key="6">
    <source>
        <dbReference type="ARBA" id="ARBA00023136"/>
    </source>
</evidence>
<accession>A0A093EZS7</accession>